<gene>
    <name evidence="7" type="ORF">C725_1835</name>
</gene>
<comment type="pathway">
    <text evidence="1">Lipid metabolism.</text>
</comment>
<dbReference type="GO" id="GO:0006654">
    <property type="term" value="P:phosphatidic acid biosynthetic process"/>
    <property type="evidence" value="ECO:0007669"/>
    <property type="project" value="TreeGrafter"/>
</dbReference>
<keyword evidence="2" id="KW-0444">Lipid biosynthesis</keyword>
<evidence type="ECO:0000259" key="6">
    <source>
        <dbReference type="SMART" id="SM00563"/>
    </source>
</evidence>
<organism evidence="7 8">
    <name type="scientific">Pacificimonas flava</name>
    <dbReference type="NCBI Taxonomy" id="1234595"/>
    <lineage>
        <taxon>Bacteria</taxon>
        <taxon>Pseudomonadati</taxon>
        <taxon>Pseudomonadota</taxon>
        <taxon>Alphaproteobacteria</taxon>
        <taxon>Sphingomonadales</taxon>
        <taxon>Sphingosinicellaceae</taxon>
        <taxon>Pacificimonas</taxon>
    </lineage>
</organism>
<keyword evidence="4" id="KW-0443">Lipid metabolism</keyword>
<protein>
    <submittedName>
        <fullName evidence="7">1-acyl-sn-glycerol-3-phosphate acyltransferase</fullName>
    </submittedName>
</protein>
<dbReference type="PANTHER" id="PTHR10434">
    <property type="entry name" value="1-ACYL-SN-GLYCEROL-3-PHOSPHATE ACYLTRANSFERASE"/>
    <property type="match status" value="1"/>
</dbReference>
<sequence>MLVPFNMLALRLRPDHQPRIPMRFHALMCHAAGINVHVHGRPATGTTLYVVNHLSWADILVLGRLLRARFLAKSELGDSSALAFFCAQQRTLFVDRRDSRGVRDQENLLTRTLEAGDAIVIFPESTTGDGRKQHSFKTPLFAGITDGSLRGVAVQPVSLAYTRVRSMPAQRSRWPYLCWMGDYGIGESVLAFLRLRAVRADVVFHEPVDPVNFAGRKALAAHCERAVHRGYRAAMRQYVQPQ</sequence>
<keyword evidence="8" id="KW-1185">Reference proteome</keyword>
<dbReference type="CDD" id="cd07989">
    <property type="entry name" value="LPLAT_AGPAT-like"/>
    <property type="match status" value="1"/>
</dbReference>
<keyword evidence="3 7" id="KW-0808">Transferase</keyword>
<dbReference type="InterPro" id="IPR002123">
    <property type="entry name" value="Plipid/glycerol_acylTrfase"/>
</dbReference>
<dbReference type="Pfam" id="PF01553">
    <property type="entry name" value="Acyltransferase"/>
    <property type="match status" value="1"/>
</dbReference>
<evidence type="ECO:0000256" key="4">
    <source>
        <dbReference type="ARBA" id="ARBA00023098"/>
    </source>
</evidence>
<dbReference type="SUPFAM" id="SSF69593">
    <property type="entry name" value="Glycerol-3-phosphate (1)-acyltransferase"/>
    <property type="match status" value="1"/>
</dbReference>
<dbReference type="Proteomes" id="UP000011717">
    <property type="component" value="Unassembled WGS sequence"/>
</dbReference>
<evidence type="ECO:0000313" key="8">
    <source>
        <dbReference type="Proteomes" id="UP000011717"/>
    </source>
</evidence>
<evidence type="ECO:0000256" key="3">
    <source>
        <dbReference type="ARBA" id="ARBA00022679"/>
    </source>
</evidence>
<proteinExistence type="predicted"/>
<name>M2SBQ2_9SPHN</name>
<dbReference type="SMART" id="SM00563">
    <property type="entry name" value="PlsC"/>
    <property type="match status" value="1"/>
</dbReference>
<reference evidence="7 8" key="1">
    <citation type="journal article" date="2013" name="Genome Announc.">
        <title>Draft Genome Sequence of Strain JLT2015T, Belonging to the Family Sphingomonadaceae of the Alphaproteobacteria.</title>
        <authorList>
            <person name="Tang K."/>
            <person name="Liu K."/>
            <person name="Li S."/>
            <person name="Jiao N."/>
        </authorList>
    </citation>
    <scope>NUCLEOTIDE SEQUENCE [LARGE SCALE GENOMIC DNA]</scope>
    <source>
        <strain evidence="7 8">JLT2015</strain>
    </source>
</reference>
<evidence type="ECO:0000256" key="2">
    <source>
        <dbReference type="ARBA" id="ARBA00022516"/>
    </source>
</evidence>
<dbReference type="GO" id="GO:0003841">
    <property type="term" value="F:1-acylglycerol-3-phosphate O-acyltransferase activity"/>
    <property type="evidence" value="ECO:0007669"/>
    <property type="project" value="TreeGrafter"/>
</dbReference>
<evidence type="ECO:0000313" key="7">
    <source>
        <dbReference type="EMBL" id="EMD82795.1"/>
    </source>
</evidence>
<dbReference type="EMBL" id="AMRV01000005">
    <property type="protein sequence ID" value="EMD82795.1"/>
    <property type="molecule type" value="Genomic_DNA"/>
</dbReference>
<evidence type="ECO:0000256" key="5">
    <source>
        <dbReference type="ARBA" id="ARBA00023315"/>
    </source>
</evidence>
<accession>M2SBQ2</accession>
<keyword evidence="5 7" id="KW-0012">Acyltransferase</keyword>
<comment type="caution">
    <text evidence="7">The sequence shown here is derived from an EMBL/GenBank/DDBJ whole genome shotgun (WGS) entry which is preliminary data.</text>
</comment>
<dbReference type="PANTHER" id="PTHR10434:SF64">
    <property type="entry name" value="1-ACYL-SN-GLYCEROL-3-PHOSPHATE ACYLTRANSFERASE-RELATED"/>
    <property type="match status" value="1"/>
</dbReference>
<feature type="domain" description="Phospholipid/glycerol acyltransferase" evidence="6">
    <location>
        <begin position="47"/>
        <end position="162"/>
    </location>
</feature>
<dbReference type="AlphaFoldDB" id="M2SBQ2"/>
<evidence type="ECO:0000256" key="1">
    <source>
        <dbReference type="ARBA" id="ARBA00005189"/>
    </source>
</evidence>